<dbReference type="OrthoDB" id="9809813at2"/>
<dbReference type="PANTHER" id="PTHR30336:SF4">
    <property type="entry name" value="ENVELOPE BIOGENESIS FACTOR ELYC"/>
    <property type="match status" value="1"/>
</dbReference>
<dbReference type="InterPro" id="IPR014729">
    <property type="entry name" value="Rossmann-like_a/b/a_fold"/>
</dbReference>
<dbReference type="AlphaFoldDB" id="A0A560GZU1"/>
<evidence type="ECO:0000313" key="3">
    <source>
        <dbReference type="EMBL" id="TWB39563.1"/>
    </source>
</evidence>
<dbReference type="RefSeq" id="WP_145733930.1">
    <property type="nucleotide sequence ID" value="NZ_VITR01000010.1"/>
</dbReference>
<dbReference type="Proteomes" id="UP000315751">
    <property type="component" value="Unassembled WGS sequence"/>
</dbReference>
<dbReference type="InterPro" id="IPR003848">
    <property type="entry name" value="DUF218"/>
</dbReference>
<gene>
    <name evidence="3" type="ORF">FBZ90_11027</name>
</gene>
<keyword evidence="1" id="KW-0812">Transmembrane</keyword>
<feature type="transmembrane region" description="Helical" evidence="1">
    <location>
        <begin position="13"/>
        <end position="36"/>
    </location>
</feature>
<evidence type="ECO:0000256" key="1">
    <source>
        <dbReference type="SAM" id="Phobius"/>
    </source>
</evidence>
<dbReference type="Gene3D" id="3.40.50.620">
    <property type="entry name" value="HUPs"/>
    <property type="match status" value="1"/>
</dbReference>
<evidence type="ECO:0000259" key="2">
    <source>
        <dbReference type="Pfam" id="PF02698"/>
    </source>
</evidence>
<dbReference type="GO" id="GO:0005886">
    <property type="term" value="C:plasma membrane"/>
    <property type="evidence" value="ECO:0007669"/>
    <property type="project" value="TreeGrafter"/>
</dbReference>
<protein>
    <submittedName>
        <fullName evidence="3">Uncharacterized SAM-binding protein YcdF (DUF218 family)</fullName>
    </submittedName>
</protein>
<reference evidence="3 4" key="1">
    <citation type="submission" date="2019-06" db="EMBL/GenBank/DDBJ databases">
        <title>Genomic Encyclopedia of Type Strains, Phase IV (KMG-V): Genome sequencing to study the core and pangenomes of soil and plant-associated prokaryotes.</title>
        <authorList>
            <person name="Whitman W."/>
        </authorList>
    </citation>
    <scope>NUCLEOTIDE SEQUENCE [LARGE SCALE GENOMIC DNA]</scope>
    <source>
        <strain evidence="3 4">BR 11622</strain>
    </source>
</reference>
<dbReference type="EMBL" id="VITR01000010">
    <property type="protein sequence ID" value="TWB39563.1"/>
    <property type="molecule type" value="Genomic_DNA"/>
</dbReference>
<feature type="transmembrane region" description="Helical" evidence="1">
    <location>
        <begin position="43"/>
        <end position="66"/>
    </location>
</feature>
<dbReference type="GO" id="GO:0043164">
    <property type="term" value="P:Gram-negative-bacterium-type cell wall biogenesis"/>
    <property type="evidence" value="ECO:0007669"/>
    <property type="project" value="TreeGrafter"/>
</dbReference>
<dbReference type="PANTHER" id="PTHR30336">
    <property type="entry name" value="INNER MEMBRANE PROTEIN, PROBABLE PERMEASE"/>
    <property type="match status" value="1"/>
</dbReference>
<name>A0A560GZU1_9PROT</name>
<accession>A0A560GZU1</accession>
<sequence length="268" mass="28326">MVTPLEFFIVSKVGWYLVAPSHLLVWTAVATVWLAARRHAAALLPAVAGALSLLILLILPVGDWALRPIENQYSRPTTEPEAIDGILVLGEGLNGEALRSRGVPGVGPDGGTLLAAAALARRHPEARVIFSGGAGDIGGIGVADAVVARHVFADLGLDDARVSYEGRSRTTLENLLFAKDVAQPQAGQRWVLVASAYHMPRAMLSAARAGWQVTPWPSNYQTAAQGRQHHLSLAANLAHLDLAAHEALGLLAYRLAHGTPTHTTQGPA</sequence>
<evidence type="ECO:0000313" key="4">
    <source>
        <dbReference type="Proteomes" id="UP000315751"/>
    </source>
</evidence>
<dbReference type="CDD" id="cd06259">
    <property type="entry name" value="YdcF-like"/>
    <property type="match status" value="1"/>
</dbReference>
<comment type="caution">
    <text evidence="3">The sequence shown here is derived from an EMBL/GenBank/DDBJ whole genome shotgun (WGS) entry which is preliminary data.</text>
</comment>
<feature type="domain" description="DUF218" evidence="2">
    <location>
        <begin position="84"/>
        <end position="249"/>
    </location>
</feature>
<proteinExistence type="predicted"/>
<dbReference type="GO" id="GO:0000270">
    <property type="term" value="P:peptidoglycan metabolic process"/>
    <property type="evidence" value="ECO:0007669"/>
    <property type="project" value="TreeGrafter"/>
</dbReference>
<organism evidence="3 4">
    <name type="scientific">Nitrospirillum amazonense</name>
    <dbReference type="NCBI Taxonomy" id="28077"/>
    <lineage>
        <taxon>Bacteria</taxon>
        <taxon>Pseudomonadati</taxon>
        <taxon>Pseudomonadota</taxon>
        <taxon>Alphaproteobacteria</taxon>
        <taxon>Rhodospirillales</taxon>
        <taxon>Azospirillaceae</taxon>
        <taxon>Nitrospirillum</taxon>
    </lineage>
</organism>
<dbReference type="Pfam" id="PF02698">
    <property type="entry name" value="DUF218"/>
    <property type="match status" value="1"/>
</dbReference>
<keyword evidence="4" id="KW-1185">Reference proteome</keyword>
<keyword evidence="1" id="KW-0472">Membrane</keyword>
<dbReference type="InterPro" id="IPR051599">
    <property type="entry name" value="Cell_Envelope_Assoc"/>
</dbReference>
<keyword evidence="1" id="KW-1133">Transmembrane helix</keyword>